<dbReference type="OrthoDB" id="205514at2759"/>
<feature type="domain" description="BRCT" evidence="1">
    <location>
        <begin position="1"/>
        <end position="98"/>
    </location>
</feature>
<dbReference type="Pfam" id="PF00533">
    <property type="entry name" value="BRCT"/>
    <property type="match status" value="1"/>
</dbReference>
<dbReference type="SMART" id="SM00292">
    <property type="entry name" value="BRCT"/>
    <property type="match status" value="3"/>
</dbReference>
<evidence type="ECO:0000313" key="2">
    <source>
        <dbReference type="EMBL" id="EGG21178.1"/>
    </source>
</evidence>
<reference evidence="3" key="1">
    <citation type="journal article" date="2011" name="Genome Res.">
        <title>Phylogeny-wide analysis of social amoeba genomes highlights ancient origins for complex intercellular communication.</title>
        <authorList>
            <person name="Heidel A.J."/>
            <person name="Lawal H.M."/>
            <person name="Felder M."/>
            <person name="Schilde C."/>
            <person name="Helps N.R."/>
            <person name="Tunggal B."/>
            <person name="Rivero F."/>
            <person name="John U."/>
            <person name="Schleicher M."/>
            <person name="Eichinger L."/>
            <person name="Platzer M."/>
            <person name="Noegel A.A."/>
            <person name="Schaap P."/>
            <person name="Gloeckner G."/>
        </authorList>
    </citation>
    <scope>NUCLEOTIDE SEQUENCE [LARGE SCALE GENOMIC DNA]</scope>
    <source>
        <strain evidence="3">SH3</strain>
    </source>
</reference>
<dbReference type="RefSeq" id="XP_004359028.1">
    <property type="nucleotide sequence ID" value="XM_004358971.1"/>
</dbReference>
<dbReference type="PANTHER" id="PTHR47667">
    <property type="entry name" value="REGULATOR OF TY1 TRANSPOSITION PROTEIN 107"/>
    <property type="match status" value="1"/>
</dbReference>
<dbReference type="CDD" id="cd00027">
    <property type="entry name" value="BRCT"/>
    <property type="match status" value="1"/>
</dbReference>
<sequence>MIQQFLSFHFYIHPNINKEYKRCKVEQVIRHLGGTIYYEFRSDTITHVIASNDTDLVNDIPKEILKLNTLQKIVIIRKKWLMDCLTYQRVLPVEYYLLDPKYMIMKGCRLAVYQLPKDQQLKVRAWIELHGGKYIQSFEQRCTHVLVKRGDNDLKSFPRGEFDFNRNIKFVSVDWFDQCVSRGLFVSERPYLLQLPPSSPTLFQGHLFYVSNHFGIDSQLAIQQKIQSFGGTLVDSNGNNMIGPTTTLSGMVSPSPESGSKNQSDPHYITISQQQPSISSTLALMRPSIAVSTDWISDCIEKNKVINIYEEILYRPIRVIKDQEKQLGSKYHFAKQTHVASSSSYINTNNYNGGIPSEKGIQIITKQWLEVPTQHQIYILFYYMSLLYQSASKH</sequence>
<protein>
    <recommendedName>
        <fullName evidence="1">BRCT domain-containing protein</fullName>
    </recommendedName>
</protein>
<gene>
    <name evidence="2" type="ORF">DFA_01053</name>
</gene>
<dbReference type="OMA" id="WINDCIV"/>
<dbReference type="SUPFAM" id="SSF52113">
    <property type="entry name" value="BRCT domain"/>
    <property type="match status" value="3"/>
</dbReference>
<dbReference type="Proteomes" id="UP000007797">
    <property type="component" value="Unassembled WGS sequence"/>
</dbReference>
<dbReference type="InterPro" id="IPR036420">
    <property type="entry name" value="BRCT_dom_sf"/>
</dbReference>
<proteinExistence type="predicted"/>
<dbReference type="PANTHER" id="PTHR47667:SF1">
    <property type="entry name" value="REGULATOR OF TY1 TRANSPOSITION PROTEIN 107"/>
    <property type="match status" value="1"/>
</dbReference>
<dbReference type="EMBL" id="GL883010">
    <property type="protein sequence ID" value="EGG21178.1"/>
    <property type="molecule type" value="Genomic_DNA"/>
</dbReference>
<dbReference type="Pfam" id="PF16589">
    <property type="entry name" value="BRCT_2"/>
    <property type="match status" value="2"/>
</dbReference>
<dbReference type="STRING" id="1054147.F4PQL1"/>
<keyword evidence="3" id="KW-1185">Reference proteome</keyword>
<dbReference type="Gene3D" id="3.40.50.10190">
    <property type="entry name" value="BRCT domain"/>
    <property type="match status" value="3"/>
</dbReference>
<dbReference type="InterPro" id="IPR053036">
    <property type="entry name" value="CellCycle_DNARepair_Reg"/>
</dbReference>
<dbReference type="InterPro" id="IPR001357">
    <property type="entry name" value="BRCT_dom"/>
</dbReference>
<name>F4PQL1_CACFS</name>
<dbReference type="AlphaFoldDB" id="F4PQL1"/>
<accession>F4PQL1</accession>
<evidence type="ECO:0000259" key="1">
    <source>
        <dbReference type="PROSITE" id="PS50172"/>
    </source>
</evidence>
<dbReference type="KEGG" id="dfa:DFA_01053"/>
<feature type="domain" description="BRCT" evidence="1">
    <location>
        <begin position="198"/>
        <end position="313"/>
    </location>
</feature>
<feature type="domain" description="BRCT" evidence="1">
    <location>
        <begin position="100"/>
        <end position="193"/>
    </location>
</feature>
<organism evidence="2 3">
    <name type="scientific">Cavenderia fasciculata</name>
    <name type="common">Slime mold</name>
    <name type="synonym">Dictyostelium fasciculatum</name>
    <dbReference type="NCBI Taxonomy" id="261658"/>
    <lineage>
        <taxon>Eukaryota</taxon>
        <taxon>Amoebozoa</taxon>
        <taxon>Evosea</taxon>
        <taxon>Eumycetozoa</taxon>
        <taxon>Dictyostelia</taxon>
        <taxon>Acytosteliales</taxon>
        <taxon>Cavenderiaceae</taxon>
        <taxon>Cavenderia</taxon>
    </lineage>
</organism>
<dbReference type="PROSITE" id="PS50172">
    <property type="entry name" value="BRCT"/>
    <property type="match status" value="3"/>
</dbReference>
<evidence type="ECO:0000313" key="3">
    <source>
        <dbReference type="Proteomes" id="UP000007797"/>
    </source>
</evidence>
<dbReference type="GeneID" id="14874177"/>